<reference evidence="1 2" key="1">
    <citation type="submission" date="2020-05" db="EMBL/GenBank/DDBJ databases">
        <title>Complete genome of Desulfobulbus oligotrophicus.</title>
        <authorList>
            <person name="Podar M."/>
        </authorList>
    </citation>
    <scope>NUCLEOTIDE SEQUENCE [LARGE SCALE GENOMIC DNA]</scope>
    <source>
        <strain evidence="1 2">Prop6</strain>
    </source>
</reference>
<proteinExistence type="predicted"/>
<keyword evidence="1" id="KW-0282">Flagellum</keyword>
<accession>A0A7T6AQY9</accession>
<dbReference type="AlphaFoldDB" id="A0A7T6AQY9"/>
<dbReference type="SUPFAM" id="SSF140566">
    <property type="entry name" value="FlgN-like"/>
    <property type="match status" value="1"/>
</dbReference>
<dbReference type="KEGG" id="dog:HP555_09060"/>
<evidence type="ECO:0000313" key="1">
    <source>
        <dbReference type="EMBL" id="QQG66005.1"/>
    </source>
</evidence>
<dbReference type="Proteomes" id="UP000596092">
    <property type="component" value="Chromosome"/>
</dbReference>
<dbReference type="RefSeq" id="WP_199261724.1">
    <property type="nucleotide sequence ID" value="NZ_CP054140.1"/>
</dbReference>
<dbReference type="GO" id="GO:0044780">
    <property type="term" value="P:bacterial-type flagellum assembly"/>
    <property type="evidence" value="ECO:0007669"/>
    <property type="project" value="InterPro"/>
</dbReference>
<protein>
    <submittedName>
        <fullName evidence="1">Flagellar protein FlgN</fullName>
    </submittedName>
</protein>
<gene>
    <name evidence="1" type="ORF">HP555_09060</name>
</gene>
<organism evidence="1 2">
    <name type="scientific">Desulfobulbus oligotrophicus</name>
    <dbReference type="NCBI Taxonomy" id="1909699"/>
    <lineage>
        <taxon>Bacteria</taxon>
        <taxon>Pseudomonadati</taxon>
        <taxon>Thermodesulfobacteriota</taxon>
        <taxon>Desulfobulbia</taxon>
        <taxon>Desulfobulbales</taxon>
        <taxon>Desulfobulbaceae</taxon>
        <taxon>Desulfobulbus</taxon>
    </lineage>
</organism>
<evidence type="ECO:0000313" key="2">
    <source>
        <dbReference type="Proteomes" id="UP000596092"/>
    </source>
</evidence>
<name>A0A7T6AQY9_9BACT</name>
<keyword evidence="1" id="KW-0966">Cell projection</keyword>
<keyword evidence="2" id="KW-1185">Reference proteome</keyword>
<dbReference type="InterPro" id="IPR036679">
    <property type="entry name" value="FlgN-like_sf"/>
</dbReference>
<keyword evidence="1" id="KW-0969">Cilium</keyword>
<sequence length="117" mass="13705">MERETVRMLLTQLRDTIRQEREHAKALDINAMLADVKRKEGLLHALSGVTDLHPDDRLFAQEIRQENRRNAYLFRATLNWIQETMEFFGRKTVPVTYSQHARSQDSIINGRLLSGRV</sequence>
<dbReference type="EMBL" id="CP054140">
    <property type="protein sequence ID" value="QQG66005.1"/>
    <property type="molecule type" value="Genomic_DNA"/>
</dbReference>